<evidence type="ECO:0000256" key="3">
    <source>
        <dbReference type="ARBA" id="ARBA00022448"/>
    </source>
</evidence>
<dbReference type="Proteomes" id="UP000626210">
    <property type="component" value="Unassembled WGS sequence"/>
</dbReference>
<dbReference type="Pfam" id="PF02600">
    <property type="entry name" value="DsbB"/>
    <property type="match status" value="1"/>
</dbReference>
<evidence type="ECO:0000256" key="5">
    <source>
        <dbReference type="ARBA" id="ARBA00022982"/>
    </source>
</evidence>
<feature type="transmembrane region" description="Helical" evidence="12">
    <location>
        <begin position="123"/>
        <end position="147"/>
    </location>
</feature>
<evidence type="ECO:0000256" key="1">
    <source>
        <dbReference type="ARBA" id="ARBA00004141"/>
    </source>
</evidence>
<comment type="subcellular location">
    <subcellularLocation>
        <location evidence="1">Membrane</location>
        <topology evidence="1">Multi-pass membrane protein</topology>
    </subcellularLocation>
</comment>
<comment type="similarity">
    <text evidence="2">Belongs to the DsbB family. BdbC subfamily.</text>
</comment>
<dbReference type="EMBL" id="BMYK01000016">
    <property type="protein sequence ID" value="GHC92871.1"/>
    <property type="molecule type" value="Genomic_DNA"/>
</dbReference>
<protein>
    <submittedName>
        <fullName evidence="13">Disulfide bond formation protein C</fullName>
    </submittedName>
</protein>
<dbReference type="HAMAP" id="MF_00287">
    <property type="entry name" value="BdbC"/>
    <property type="match status" value="1"/>
</dbReference>
<evidence type="ECO:0000256" key="2">
    <source>
        <dbReference type="ARBA" id="ARBA00007602"/>
    </source>
</evidence>
<feature type="transmembrane region" description="Helical" evidence="12">
    <location>
        <begin position="53"/>
        <end position="72"/>
    </location>
</feature>
<evidence type="ECO:0000313" key="13">
    <source>
        <dbReference type="EMBL" id="GHC92871.1"/>
    </source>
</evidence>
<evidence type="ECO:0000256" key="7">
    <source>
        <dbReference type="ARBA" id="ARBA00023002"/>
    </source>
</evidence>
<keyword evidence="4 12" id="KW-0812">Transmembrane</keyword>
<evidence type="ECO:0000256" key="8">
    <source>
        <dbReference type="ARBA" id="ARBA00023136"/>
    </source>
</evidence>
<gene>
    <name evidence="13" type="primary">bdbC</name>
    <name evidence="13" type="ORF">GCM10007320_43370</name>
</gene>
<dbReference type="InterPro" id="IPR023380">
    <property type="entry name" value="DsbB-like_sf"/>
</dbReference>
<keyword evidence="7" id="KW-0560">Oxidoreductase</keyword>
<evidence type="ECO:0000256" key="9">
    <source>
        <dbReference type="ARBA" id="ARBA00023157"/>
    </source>
</evidence>
<name>A0ABQ3G6S4_9BURK</name>
<evidence type="ECO:0000256" key="10">
    <source>
        <dbReference type="ARBA" id="ARBA00023186"/>
    </source>
</evidence>
<dbReference type="PIRSF" id="PIRSF036659">
    <property type="entry name" value="BdbC"/>
    <property type="match status" value="1"/>
</dbReference>
<keyword evidence="6 12" id="KW-1133">Transmembrane helix</keyword>
<keyword evidence="3" id="KW-0813">Transport</keyword>
<dbReference type="InterPro" id="IPR003752">
    <property type="entry name" value="DiS_bond_form_DsbB/BdbC"/>
</dbReference>
<accession>A0ABQ3G6S4</accession>
<proteinExistence type="inferred from homology"/>
<keyword evidence="9" id="KW-1015">Disulfide bond</keyword>
<feature type="transmembrane region" description="Helical" evidence="12">
    <location>
        <begin position="84"/>
        <end position="103"/>
    </location>
</feature>
<sequence>MKIASVGSTTIAASLTRSAWIAIALSWTVALVATLGALFFSEVMQLQPCVLCWYQRIAMFPLVLILGIGAFAQDRSCIRYALPLAAAGWLLAGYHWLVYRGFVPEALQPCGQGPSCTEVKLELAGFVTIPLLSLAAFSLILLFLVAAQRPSRP</sequence>
<dbReference type="PANTHER" id="PTHR43469">
    <property type="entry name" value="DISULFIDE FORMATION PROTEIN-RELATED"/>
    <property type="match status" value="1"/>
</dbReference>
<dbReference type="InterPro" id="IPR012187">
    <property type="entry name" value="Disulphide_bond_form_BdbC"/>
</dbReference>
<dbReference type="PANTHER" id="PTHR43469:SF1">
    <property type="entry name" value="SPBETA PROPHAGE-DERIVED DISULFIDE BOND FORMATION PROTEIN B"/>
    <property type="match status" value="1"/>
</dbReference>
<evidence type="ECO:0000256" key="12">
    <source>
        <dbReference type="SAM" id="Phobius"/>
    </source>
</evidence>
<evidence type="ECO:0000256" key="6">
    <source>
        <dbReference type="ARBA" id="ARBA00022989"/>
    </source>
</evidence>
<reference evidence="14" key="1">
    <citation type="journal article" date="2019" name="Int. J. Syst. Evol. Microbiol.">
        <title>The Global Catalogue of Microorganisms (GCM) 10K type strain sequencing project: providing services to taxonomists for standard genome sequencing and annotation.</title>
        <authorList>
            <consortium name="The Broad Institute Genomics Platform"/>
            <consortium name="The Broad Institute Genome Sequencing Center for Infectious Disease"/>
            <person name="Wu L."/>
            <person name="Ma J."/>
        </authorList>
    </citation>
    <scope>NUCLEOTIDE SEQUENCE [LARGE SCALE GENOMIC DNA]</scope>
    <source>
        <strain evidence="14">KCTC 23314</strain>
    </source>
</reference>
<dbReference type="RefSeq" id="WP_189688980.1">
    <property type="nucleotide sequence ID" value="NZ_BMYK01000016.1"/>
</dbReference>
<evidence type="ECO:0000256" key="11">
    <source>
        <dbReference type="ARBA" id="ARBA00023284"/>
    </source>
</evidence>
<keyword evidence="11" id="KW-0676">Redox-active center</keyword>
<keyword evidence="10" id="KW-0143">Chaperone</keyword>
<dbReference type="Gene3D" id="1.20.1550.10">
    <property type="entry name" value="DsbB-like"/>
    <property type="match status" value="1"/>
</dbReference>
<evidence type="ECO:0000313" key="14">
    <source>
        <dbReference type="Proteomes" id="UP000626210"/>
    </source>
</evidence>
<organism evidence="13 14">
    <name type="scientific">Pseudorhodoferax aquiterrae</name>
    <dbReference type="NCBI Taxonomy" id="747304"/>
    <lineage>
        <taxon>Bacteria</taxon>
        <taxon>Pseudomonadati</taxon>
        <taxon>Pseudomonadota</taxon>
        <taxon>Betaproteobacteria</taxon>
        <taxon>Burkholderiales</taxon>
        <taxon>Comamonadaceae</taxon>
    </lineage>
</organism>
<comment type="caution">
    <text evidence="13">The sequence shown here is derived from an EMBL/GenBank/DDBJ whole genome shotgun (WGS) entry which is preliminary data.</text>
</comment>
<feature type="transmembrane region" description="Helical" evidence="12">
    <location>
        <begin position="20"/>
        <end position="41"/>
    </location>
</feature>
<dbReference type="SUPFAM" id="SSF158442">
    <property type="entry name" value="DsbB-like"/>
    <property type="match status" value="1"/>
</dbReference>
<keyword evidence="14" id="KW-1185">Reference proteome</keyword>
<evidence type="ECO:0000256" key="4">
    <source>
        <dbReference type="ARBA" id="ARBA00022692"/>
    </source>
</evidence>
<keyword evidence="5" id="KW-0249">Electron transport</keyword>
<keyword evidence="8 12" id="KW-0472">Membrane</keyword>